<dbReference type="Pfam" id="PF00072">
    <property type="entry name" value="Response_reg"/>
    <property type="match status" value="1"/>
</dbReference>
<evidence type="ECO:0000256" key="7">
    <source>
        <dbReference type="SAM" id="Phobius"/>
    </source>
</evidence>
<dbReference type="InterPro" id="IPR011047">
    <property type="entry name" value="Quinoprotein_ADH-like_sf"/>
</dbReference>
<dbReference type="InterPro" id="IPR011123">
    <property type="entry name" value="Y_Y_Y"/>
</dbReference>
<evidence type="ECO:0000313" key="11">
    <source>
        <dbReference type="EMBL" id="TXE13409.1"/>
    </source>
</evidence>
<dbReference type="PANTHER" id="PTHR43547:SF2">
    <property type="entry name" value="HYBRID SIGNAL TRANSDUCTION HISTIDINE KINASE C"/>
    <property type="match status" value="1"/>
</dbReference>
<feature type="domain" description="HTH araC/xylS-type" evidence="8">
    <location>
        <begin position="1292"/>
        <end position="1391"/>
    </location>
</feature>
<comment type="catalytic activity">
    <reaction evidence="1">
        <text>ATP + protein L-histidine = ADP + protein N-phospho-L-histidine.</text>
        <dbReference type="EC" id="2.7.13.3"/>
    </reaction>
</comment>
<keyword evidence="3 6" id="KW-0597">Phosphoprotein</keyword>
<dbReference type="Gene3D" id="3.30.565.10">
    <property type="entry name" value="Histidine kinase-like ATPase, C-terminal domain"/>
    <property type="match status" value="1"/>
</dbReference>
<dbReference type="Pfam" id="PF00512">
    <property type="entry name" value="HisKA"/>
    <property type="match status" value="1"/>
</dbReference>
<feature type="transmembrane region" description="Helical" evidence="7">
    <location>
        <begin position="12"/>
        <end position="32"/>
    </location>
</feature>
<feature type="domain" description="Histidine kinase" evidence="9">
    <location>
        <begin position="860"/>
        <end position="1098"/>
    </location>
</feature>
<dbReference type="GO" id="GO:0003700">
    <property type="term" value="F:DNA-binding transcription factor activity"/>
    <property type="evidence" value="ECO:0007669"/>
    <property type="project" value="InterPro"/>
</dbReference>
<keyword evidence="7" id="KW-0472">Membrane</keyword>
<dbReference type="SUPFAM" id="SSF55874">
    <property type="entry name" value="ATPase domain of HSP90 chaperone/DNA topoisomerase II/histidine kinase"/>
    <property type="match status" value="1"/>
</dbReference>
<dbReference type="PROSITE" id="PS01124">
    <property type="entry name" value="HTH_ARAC_FAMILY_2"/>
    <property type="match status" value="1"/>
</dbReference>
<dbReference type="PRINTS" id="PR00344">
    <property type="entry name" value="BCTRLSENSOR"/>
</dbReference>
<dbReference type="InterPro" id="IPR013783">
    <property type="entry name" value="Ig-like_fold"/>
</dbReference>
<dbReference type="CDD" id="cd17574">
    <property type="entry name" value="REC_OmpR"/>
    <property type="match status" value="1"/>
</dbReference>
<keyword evidence="5" id="KW-0804">Transcription</keyword>
<name>A0A5C7B0U2_9BACT</name>
<dbReference type="Pfam" id="PF07495">
    <property type="entry name" value="Y_Y_Y"/>
    <property type="match status" value="1"/>
</dbReference>
<dbReference type="OrthoDB" id="9806995at2"/>
<keyword evidence="7" id="KW-1133">Transmembrane helix</keyword>
<evidence type="ECO:0000256" key="3">
    <source>
        <dbReference type="ARBA" id="ARBA00022553"/>
    </source>
</evidence>
<dbReference type="SUPFAM" id="SSF63829">
    <property type="entry name" value="Calcium-dependent phosphotriesterase"/>
    <property type="match status" value="1"/>
</dbReference>
<dbReference type="SMART" id="SM00387">
    <property type="entry name" value="HATPase_c"/>
    <property type="match status" value="1"/>
</dbReference>
<dbReference type="Gene3D" id="3.40.50.2300">
    <property type="match status" value="1"/>
</dbReference>
<accession>A0A5C7B0U2</accession>
<dbReference type="InterPro" id="IPR036890">
    <property type="entry name" value="HATPase_C_sf"/>
</dbReference>
<dbReference type="PROSITE" id="PS50109">
    <property type="entry name" value="HIS_KIN"/>
    <property type="match status" value="1"/>
</dbReference>
<evidence type="ECO:0000259" key="10">
    <source>
        <dbReference type="PROSITE" id="PS50110"/>
    </source>
</evidence>
<evidence type="ECO:0000256" key="2">
    <source>
        <dbReference type="ARBA" id="ARBA00012438"/>
    </source>
</evidence>
<dbReference type="InterPro" id="IPR015943">
    <property type="entry name" value="WD40/YVTN_repeat-like_dom_sf"/>
</dbReference>
<gene>
    <name evidence="11" type="ORF">ESV85_05395</name>
</gene>
<dbReference type="InterPro" id="IPR005467">
    <property type="entry name" value="His_kinase_dom"/>
</dbReference>
<evidence type="ECO:0000256" key="1">
    <source>
        <dbReference type="ARBA" id="ARBA00000085"/>
    </source>
</evidence>
<dbReference type="SMART" id="SM00448">
    <property type="entry name" value="REC"/>
    <property type="match status" value="1"/>
</dbReference>
<dbReference type="EMBL" id="VORW01000002">
    <property type="protein sequence ID" value="TXE13409.1"/>
    <property type="molecule type" value="Genomic_DNA"/>
</dbReference>
<sequence length="1395" mass="159041">MLRSIINCHTPFSLSISIRILCFIAILFLATYRVSGQSFPYKFNYLTVDEGLSHTDVNDIAQDGKGYIWLATNFGLDRYDGYAIRKFYNNNEPIKNAFKNRIIKIYPDEEDNIWLSSEDGLHCFNPKTETFTDFSIGQDQPSPVFWNFFKPAGDLIYGYLNNSFRVFKVNGSHLEEQKINLPEGIQFFDMQADQYGIIHFASNKGVWRLDEKLSFVRVAVNGLPDSDLSKVFFDKQNNLLLASGNSLFLVNQHQSRNKGSSSLSVNKQVTIADADLVQVISVAKNGDYWINTRGGLTRLDSQFNFIQKIDNKGTQNSLNSNTVLSSFIDRSDCLWVGTSSGGLNYCDLNQKLFYTLKSIPDQLNSLSGNNVKSILEDGEEVWIGTNANGLNLYNLKTQQFSFFNTNSTPIKLKDNEITALTFDSDHNLWIGSKSGIEILRSDRKNLLNPPGYNQFPTFNISTLAKDYFGNIWFGNMDNFGVIWKDEKGLYSVKTYLEGYFILPDPTKPQLFISSRHGLKRIIVDKEGNITQTFKYNASATPGSISSDYITALSRQNDSTYWVGTIGSGLNKFSLKAIDNTHSFSAFSDESGEFNDVESVEIDQIGHVWMGGNGLEHLDPENGKVIRYNKDDGLQGNSFKVGVSAKGADGRLYFGGVNGLNYFYPEQIKANEIEAKPILTDILINNKRPHYSAEDSLQNTLGVAIGYSNELKLSYLQNNFVITFSAMHFANPLKCEYRYKLIGFDNEWNYTDGRRPTAAYSNLDYERYQLIVEATNNDGIWSGNTAELTIVVTPPWWKTDIAKVIYALLVLSVISGIYIYQARWYRLKREMEVRKLKEKKREEMYTQREELYQQQLTFFTNISHEFRTPLTLILGPLENLIRLNRNGAMDNSYQLMLRNAKRLFNLISELMNFRKVAESMIKLQVQLLDINQFCQDLYTEFQPIAAGKEIDFQFIDRTESTADWPIKGLFDNHILEKILLNLLNNSFKYTGNGGKVYFEIFKNIEDFTPSFTTGFKLPNESHRATSYLYFRVVDSGIGISSDSITHIFDRFYRISQDHLGSGVGLALVKSLTQLHKGDIYVYSERNKGTEIIIGIPLGDENYNESERKEVGNEQKLGLETVDLSELMPIKSPDKVAFPASSFGHKRILIVEDNEELRTFLRQTFEESYVIYQAADGQAALDIAIEKVPDLIISDVMMPRMNGIELCKAVKERFETSHIPFIILSAKDALAIKIEGLESGADFYFAKPLSIDLLLLTVHNIFEQSAKLKLKYTNDYLSEATELVHSEKDKSFIQELLNLIEDNIEDTELDVDFLCKHMHTSRTKLYQKIKSITDQSVGDFVRTIRLKKAIQIMTHEDIPLNKVVERIGLQSSSNFSKVFKKKYGKSPLQYMQALRQN</sequence>
<dbReference type="Pfam" id="PF02518">
    <property type="entry name" value="HATPase_c"/>
    <property type="match status" value="1"/>
</dbReference>
<dbReference type="SUPFAM" id="SSF52172">
    <property type="entry name" value="CheY-like"/>
    <property type="match status" value="1"/>
</dbReference>
<proteinExistence type="predicted"/>
<dbReference type="InterPro" id="IPR004358">
    <property type="entry name" value="Sig_transdc_His_kin-like_C"/>
</dbReference>
<dbReference type="InterPro" id="IPR001789">
    <property type="entry name" value="Sig_transdc_resp-reg_receiver"/>
</dbReference>
<evidence type="ECO:0000256" key="6">
    <source>
        <dbReference type="PROSITE-ProRule" id="PRU00169"/>
    </source>
</evidence>
<keyword evidence="7" id="KW-0812">Transmembrane</keyword>
<dbReference type="InterPro" id="IPR009057">
    <property type="entry name" value="Homeodomain-like_sf"/>
</dbReference>
<protein>
    <recommendedName>
        <fullName evidence="2">histidine kinase</fullName>
        <ecNumber evidence="2">2.7.13.3</ecNumber>
    </recommendedName>
</protein>
<comment type="caution">
    <text evidence="11">The sequence shown here is derived from an EMBL/GenBank/DDBJ whole genome shotgun (WGS) entry which is preliminary data.</text>
</comment>
<evidence type="ECO:0000259" key="9">
    <source>
        <dbReference type="PROSITE" id="PS50109"/>
    </source>
</evidence>
<dbReference type="EC" id="2.7.13.3" evidence="2"/>
<dbReference type="CDD" id="cd00082">
    <property type="entry name" value="HisKA"/>
    <property type="match status" value="1"/>
</dbReference>
<dbReference type="InterPro" id="IPR018060">
    <property type="entry name" value="HTH_AraC"/>
</dbReference>
<dbReference type="Gene3D" id="2.60.40.10">
    <property type="entry name" value="Immunoglobulins"/>
    <property type="match status" value="1"/>
</dbReference>
<feature type="modified residue" description="4-aspartylphosphate" evidence="6">
    <location>
        <position position="1193"/>
    </location>
</feature>
<dbReference type="Pfam" id="PF12833">
    <property type="entry name" value="HTH_18"/>
    <property type="match status" value="1"/>
</dbReference>
<dbReference type="PROSITE" id="PS50110">
    <property type="entry name" value="RESPONSE_REGULATORY"/>
    <property type="match status" value="1"/>
</dbReference>
<evidence type="ECO:0000256" key="4">
    <source>
        <dbReference type="ARBA" id="ARBA00023015"/>
    </source>
</evidence>
<organism evidence="11 12">
    <name type="scientific">Algoriphagus aquimarinus</name>
    <dbReference type="NCBI Taxonomy" id="237018"/>
    <lineage>
        <taxon>Bacteria</taxon>
        <taxon>Pseudomonadati</taxon>
        <taxon>Bacteroidota</taxon>
        <taxon>Cytophagia</taxon>
        <taxon>Cytophagales</taxon>
        <taxon>Cyclobacteriaceae</taxon>
        <taxon>Algoriphagus</taxon>
    </lineage>
</organism>
<dbReference type="Gene3D" id="2.130.10.10">
    <property type="entry name" value="YVTN repeat-like/Quinoprotein amine dehydrogenase"/>
    <property type="match status" value="3"/>
</dbReference>
<dbReference type="InterPro" id="IPR036097">
    <property type="entry name" value="HisK_dim/P_sf"/>
</dbReference>
<dbReference type="GO" id="GO:0000155">
    <property type="term" value="F:phosphorelay sensor kinase activity"/>
    <property type="evidence" value="ECO:0007669"/>
    <property type="project" value="InterPro"/>
</dbReference>
<dbReference type="Pfam" id="PF07494">
    <property type="entry name" value="Reg_prop"/>
    <property type="match status" value="2"/>
</dbReference>
<dbReference type="InterPro" id="IPR003594">
    <property type="entry name" value="HATPase_dom"/>
</dbReference>
<dbReference type="SUPFAM" id="SSF50998">
    <property type="entry name" value="Quinoprotein alcohol dehydrogenase-like"/>
    <property type="match status" value="1"/>
</dbReference>
<dbReference type="SMART" id="SM00388">
    <property type="entry name" value="HisKA"/>
    <property type="match status" value="1"/>
</dbReference>
<dbReference type="Gene3D" id="1.10.287.130">
    <property type="match status" value="1"/>
</dbReference>
<feature type="domain" description="Response regulatory" evidence="10">
    <location>
        <begin position="1145"/>
        <end position="1260"/>
    </location>
</feature>
<evidence type="ECO:0000259" key="8">
    <source>
        <dbReference type="PROSITE" id="PS01124"/>
    </source>
</evidence>
<dbReference type="SUPFAM" id="SSF47384">
    <property type="entry name" value="Homodimeric domain of signal transducing histidine kinase"/>
    <property type="match status" value="1"/>
</dbReference>
<dbReference type="SUPFAM" id="SSF46689">
    <property type="entry name" value="Homeodomain-like"/>
    <property type="match status" value="1"/>
</dbReference>
<dbReference type="InterPro" id="IPR011006">
    <property type="entry name" value="CheY-like_superfamily"/>
</dbReference>
<dbReference type="PANTHER" id="PTHR43547">
    <property type="entry name" value="TWO-COMPONENT HISTIDINE KINASE"/>
    <property type="match status" value="1"/>
</dbReference>
<keyword evidence="4" id="KW-0805">Transcription regulation</keyword>
<evidence type="ECO:0000256" key="5">
    <source>
        <dbReference type="ARBA" id="ARBA00023163"/>
    </source>
</evidence>
<dbReference type="GO" id="GO:0043565">
    <property type="term" value="F:sequence-specific DNA binding"/>
    <property type="evidence" value="ECO:0007669"/>
    <property type="project" value="InterPro"/>
</dbReference>
<reference evidence="11 12" key="1">
    <citation type="submission" date="2019-08" db="EMBL/GenBank/DDBJ databases">
        <title>Genomes sequence of Algoriphagus aquimarinus ACAM450.</title>
        <authorList>
            <person name="Bowman J.P."/>
        </authorList>
    </citation>
    <scope>NUCLEOTIDE SEQUENCE [LARGE SCALE GENOMIC DNA]</scope>
    <source>
        <strain evidence="11 12">ACAM 450</strain>
    </source>
</reference>
<dbReference type="Gene3D" id="1.10.10.60">
    <property type="entry name" value="Homeodomain-like"/>
    <property type="match status" value="1"/>
</dbReference>
<dbReference type="InterPro" id="IPR003661">
    <property type="entry name" value="HisK_dim/P_dom"/>
</dbReference>
<evidence type="ECO:0000313" key="12">
    <source>
        <dbReference type="Proteomes" id="UP000321935"/>
    </source>
</evidence>
<dbReference type="CDD" id="cd00075">
    <property type="entry name" value="HATPase"/>
    <property type="match status" value="1"/>
</dbReference>
<dbReference type="SMART" id="SM00342">
    <property type="entry name" value="HTH_ARAC"/>
    <property type="match status" value="1"/>
</dbReference>
<dbReference type="InterPro" id="IPR011110">
    <property type="entry name" value="Reg_prop"/>
</dbReference>
<dbReference type="Proteomes" id="UP000321935">
    <property type="component" value="Unassembled WGS sequence"/>
</dbReference>